<dbReference type="GO" id="GO:0051920">
    <property type="term" value="F:peroxiredoxin activity"/>
    <property type="evidence" value="ECO:0007669"/>
    <property type="project" value="InterPro"/>
</dbReference>
<reference evidence="2" key="1">
    <citation type="submission" date="2018-05" db="EMBL/GenBank/DDBJ databases">
        <authorList>
            <person name="Lanie J.A."/>
            <person name="Ng W.-L."/>
            <person name="Kazmierczak K.M."/>
            <person name="Andrzejewski T.M."/>
            <person name="Davidsen T.M."/>
            <person name="Wayne K.J."/>
            <person name="Tettelin H."/>
            <person name="Glass J.I."/>
            <person name="Rusch D."/>
            <person name="Podicherti R."/>
            <person name="Tsui H.-C.T."/>
            <person name="Winkler M.E."/>
        </authorList>
    </citation>
    <scope>NUCLEOTIDE SEQUENCE</scope>
</reference>
<gene>
    <name evidence="2" type="ORF">METZ01_LOCUS467884</name>
</gene>
<feature type="non-terminal residue" evidence="2">
    <location>
        <position position="147"/>
    </location>
</feature>
<dbReference type="InterPro" id="IPR003779">
    <property type="entry name" value="CMD-like"/>
</dbReference>
<evidence type="ECO:0000313" key="2">
    <source>
        <dbReference type="EMBL" id="SVE15030.1"/>
    </source>
</evidence>
<evidence type="ECO:0000259" key="1">
    <source>
        <dbReference type="Pfam" id="PF02627"/>
    </source>
</evidence>
<dbReference type="SUPFAM" id="SSF69118">
    <property type="entry name" value="AhpD-like"/>
    <property type="match status" value="1"/>
</dbReference>
<dbReference type="Gene3D" id="1.20.1290.10">
    <property type="entry name" value="AhpD-like"/>
    <property type="match status" value="1"/>
</dbReference>
<accession>A0A383B5F5</accession>
<name>A0A383B5F5_9ZZZZ</name>
<protein>
    <recommendedName>
        <fullName evidence="1">Carboxymuconolactone decarboxylase-like domain-containing protein</fullName>
    </recommendedName>
</protein>
<feature type="domain" description="Carboxymuconolactone decarboxylase-like" evidence="1">
    <location>
        <begin position="51"/>
        <end position="119"/>
    </location>
</feature>
<dbReference type="AlphaFoldDB" id="A0A383B5F5"/>
<dbReference type="InterPro" id="IPR029032">
    <property type="entry name" value="AhpD-like"/>
</dbReference>
<organism evidence="2">
    <name type="scientific">marine metagenome</name>
    <dbReference type="NCBI Taxonomy" id="408172"/>
    <lineage>
        <taxon>unclassified sequences</taxon>
        <taxon>metagenomes</taxon>
        <taxon>ecological metagenomes</taxon>
    </lineage>
</organism>
<proteinExistence type="predicted"/>
<dbReference type="Pfam" id="PF02627">
    <property type="entry name" value="CMD"/>
    <property type="match status" value="1"/>
</dbReference>
<dbReference type="EMBL" id="UINC01197506">
    <property type="protein sequence ID" value="SVE15030.1"/>
    <property type="molecule type" value="Genomic_DNA"/>
</dbReference>
<sequence>MPKPLLSRVAPKAMDDSVRAAYEQSHALQKSKNGDATFFEIGANAPEVLNWYFDSFYGKLFYGGRVDTRTKELLRYRLSMTHGCAFCNKGNIEDAREAGVTEAQLANIMDEAHIAFSDKDSAVIKLASEMALPNMNGQLTPALYASL</sequence>